<dbReference type="InterPro" id="IPR011638">
    <property type="entry name" value="PTS_EIIBC_GUT_C"/>
</dbReference>
<feature type="domain" description="PTS EIIB type-5" evidence="3">
    <location>
        <begin position="1"/>
        <end position="185"/>
    </location>
</feature>
<dbReference type="PANTHER" id="PTHR39427">
    <property type="match status" value="1"/>
</dbReference>
<keyword evidence="2" id="KW-1133">Transmembrane helix</keyword>
<proteinExistence type="predicted"/>
<dbReference type="STRING" id="1528.SAMN04488579_1365"/>
<dbReference type="AlphaFoldDB" id="A0A1H3JYC3"/>
<dbReference type="PROSITE" id="PS51102">
    <property type="entry name" value="PTS_EIIB_TYPE_5"/>
    <property type="match status" value="1"/>
</dbReference>
<evidence type="ECO:0000313" key="5">
    <source>
        <dbReference type="Proteomes" id="UP000199652"/>
    </source>
</evidence>
<feature type="transmembrane region" description="Helical" evidence="2">
    <location>
        <begin position="189"/>
        <end position="212"/>
    </location>
</feature>
<dbReference type="InterPro" id="IPR004702">
    <property type="entry name" value="PTS_sorb_EIIBC"/>
</dbReference>
<feature type="modified residue" description="Phosphocysteine; by EIIA" evidence="1">
    <location>
        <position position="72"/>
    </location>
</feature>
<name>A0A1H3JYC3_EUBBA</name>
<feature type="transmembrane region" description="Helical" evidence="2">
    <location>
        <begin position="218"/>
        <end position="238"/>
    </location>
</feature>
<dbReference type="RefSeq" id="WP_090247230.1">
    <property type="nucleotide sequence ID" value="NZ_FNOU01000036.1"/>
</dbReference>
<evidence type="ECO:0000256" key="2">
    <source>
        <dbReference type="SAM" id="Phobius"/>
    </source>
</evidence>
<dbReference type="GO" id="GO:0008982">
    <property type="term" value="F:protein-N(PI)-phosphohistidine-sugar phosphotransferase activity"/>
    <property type="evidence" value="ECO:0007669"/>
    <property type="project" value="InterPro"/>
</dbReference>
<dbReference type="EMBL" id="FNOU01000036">
    <property type="protein sequence ID" value="SDY44926.1"/>
    <property type="molecule type" value="Genomic_DNA"/>
</dbReference>
<feature type="transmembrane region" description="Helical" evidence="2">
    <location>
        <begin position="303"/>
        <end position="323"/>
    </location>
</feature>
<dbReference type="Pfam" id="PF03612">
    <property type="entry name" value="EIIBC-GUT_N"/>
    <property type="match status" value="1"/>
</dbReference>
<keyword evidence="2" id="KW-0812">Transmembrane</keyword>
<reference evidence="5" key="1">
    <citation type="submission" date="2016-10" db="EMBL/GenBank/DDBJ databases">
        <authorList>
            <person name="Varghese N."/>
            <person name="Submissions S."/>
        </authorList>
    </citation>
    <scope>NUCLEOTIDE SEQUENCE [LARGE SCALE GENOMIC DNA]</scope>
    <source>
        <strain evidence="5">VPI 5359</strain>
    </source>
</reference>
<organism evidence="4 5">
    <name type="scientific">Eubacterium barkeri</name>
    <name type="common">Clostridium barkeri</name>
    <dbReference type="NCBI Taxonomy" id="1528"/>
    <lineage>
        <taxon>Bacteria</taxon>
        <taxon>Bacillati</taxon>
        <taxon>Bacillota</taxon>
        <taxon>Clostridia</taxon>
        <taxon>Eubacteriales</taxon>
        <taxon>Eubacteriaceae</taxon>
        <taxon>Eubacterium</taxon>
    </lineage>
</organism>
<dbReference type="InterPro" id="IPR011618">
    <property type="entry name" value="PTS_EIIBC_GUT_N"/>
</dbReference>
<dbReference type="Proteomes" id="UP000199652">
    <property type="component" value="Unassembled WGS sequence"/>
</dbReference>
<gene>
    <name evidence="4" type="ORF">SAMN04488579_1365</name>
</gene>
<dbReference type="Pfam" id="PF07663">
    <property type="entry name" value="EIIBC-GUT_C"/>
    <property type="match status" value="1"/>
</dbReference>
<keyword evidence="5" id="KW-1185">Reference proteome</keyword>
<evidence type="ECO:0000313" key="4">
    <source>
        <dbReference type="EMBL" id="SDY44926.1"/>
    </source>
</evidence>
<dbReference type="PANTHER" id="PTHR39427:SF1">
    <property type="entry name" value="PTS SYSTEM GLUCITOL_SORBITOL-SPECIFIC EIIB COMPONENT"/>
    <property type="match status" value="1"/>
</dbReference>
<keyword evidence="2" id="KW-0472">Membrane</keyword>
<evidence type="ECO:0000259" key="3">
    <source>
        <dbReference type="PROSITE" id="PS51102"/>
    </source>
</evidence>
<dbReference type="GO" id="GO:0005886">
    <property type="term" value="C:plasma membrane"/>
    <property type="evidence" value="ECO:0007669"/>
    <property type="project" value="TreeGrafter"/>
</dbReference>
<sequence length="324" mass="33194">MYKAVKIEKGNGGWGGPLVIEPTETKNKVVSITGGGIAPVARKIAELTGAEAVDGFSNGVADEEMACVVINCGGTLRCGVYPKKGVMTVNLTPVGQSGPLAQFIKEDIYVSGVTPDGITMADGSEAPVVETEAVVEEEKPEAAAPAADAPKENWVARGGKALAGFATTCVQGAKEAVDISIKDIIPFMAFYSLVLGLINFTGLGGLMGTYVYPYLGTLPGLLVLAIICGLPILSPLVGSGALIGQLLSVIIGYGIMTGTFPVILALPAFFAVDVQVGCDFIPVGLSMGDAANDTVDIGVPSVLLSRIITGPIMVILAFCVATML</sequence>
<protein>
    <submittedName>
        <fullName evidence="4">PTS system, glucitol/sorbitol-specific IIC component</fullName>
    </submittedName>
</protein>
<accession>A0A1H3JYC3</accession>
<evidence type="ECO:0000256" key="1">
    <source>
        <dbReference type="PROSITE-ProRule" id="PRU00425"/>
    </source>
</evidence>
<feature type="transmembrane region" description="Helical" evidence="2">
    <location>
        <begin position="250"/>
        <end position="272"/>
    </location>
</feature>
<dbReference type="OrthoDB" id="4774329at2"/>
<dbReference type="GO" id="GO:0009401">
    <property type="term" value="P:phosphoenolpyruvate-dependent sugar phosphotransferase system"/>
    <property type="evidence" value="ECO:0007669"/>
    <property type="project" value="InterPro"/>
</dbReference>